<evidence type="ECO:0008006" key="2">
    <source>
        <dbReference type="Google" id="ProtNLM"/>
    </source>
</evidence>
<proteinExistence type="predicted"/>
<reference evidence="1" key="1">
    <citation type="submission" date="2018-05" db="EMBL/GenBank/DDBJ databases">
        <authorList>
            <person name="Lanie J.A."/>
            <person name="Ng W.-L."/>
            <person name="Kazmierczak K.M."/>
            <person name="Andrzejewski T.M."/>
            <person name="Davidsen T.M."/>
            <person name="Wayne K.J."/>
            <person name="Tettelin H."/>
            <person name="Glass J.I."/>
            <person name="Rusch D."/>
            <person name="Podicherti R."/>
            <person name="Tsui H.-C.T."/>
            <person name="Winkler M.E."/>
        </authorList>
    </citation>
    <scope>NUCLEOTIDE SEQUENCE</scope>
</reference>
<name>A0A383EE57_9ZZZZ</name>
<dbReference type="Gene3D" id="2.40.50.90">
    <property type="match status" value="1"/>
</dbReference>
<protein>
    <recommendedName>
        <fullName evidence="2">TNase-like domain-containing protein</fullName>
    </recommendedName>
</protein>
<accession>A0A383EE57</accession>
<sequence length="161" mass="17757">MVTTTVLRTTLIRALGPSLLTGVVLLTLSDSILAECPCNYTPATLIKVIDAETAWFDIQGKKTRVHLWGIHSPAKAAVEDHSPGCAAEVEQAHQAEQFVRQLLASAKRIQLDIKDTEGEGEGDTQAVIYVDGLSVGQELLYRYLAIEYGDDRSFWCRPKEQ</sequence>
<dbReference type="EMBL" id="UINC01225101">
    <property type="protein sequence ID" value="SVE55011.1"/>
    <property type="molecule type" value="Genomic_DNA"/>
</dbReference>
<gene>
    <name evidence="1" type="ORF">METZ01_LOCUS507865</name>
</gene>
<dbReference type="SUPFAM" id="SSF50199">
    <property type="entry name" value="Staphylococcal nuclease"/>
    <property type="match status" value="1"/>
</dbReference>
<organism evidence="1">
    <name type="scientific">marine metagenome</name>
    <dbReference type="NCBI Taxonomy" id="408172"/>
    <lineage>
        <taxon>unclassified sequences</taxon>
        <taxon>metagenomes</taxon>
        <taxon>ecological metagenomes</taxon>
    </lineage>
</organism>
<evidence type="ECO:0000313" key="1">
    <source>
        <dbReference type="EMBL" id="SVE55011.1"/>
    </source>
</evidence>
<dbReference type="InterPro" id="IPR035437">
    <property type="entry name" value="SNase_OB-fold_sf"/>
</dbReference>
<dbReference type="AlphaFoldDB" id="A0A383EE57"/>